<feature type="region of interest" description="Disordered" evidence="1">
    <location>
        <begin position="53"/>
        <end position="74"/>
    </location>
</feature>
<proteinExistence type="predicted"/>
<dbReference type="AlphaFoldDB" id="A0AA39WET2"/>
<sequence>MRALVTAALSMHACFRVGSTRRVRSRPPVVMVMMSLSRSFSLSALCQRASRTCKHKRDTDKSKQTNIDDSAMATSKSRHDVVREISRHLRCHPIAHHWSDEDRKRVAGTLNQSEITCSHFDLKNHPFWTKLKTYASTWSQRISDLEDIYEWVSKHCDGPDTVVEWPDVAKIQTLVAPSVFNIGEVHPDLTKLLKSVDLMGLQRGKLGSGSWSLVGRLSHHHLRLGRPSKAVDRTDASGIWHTNRPRVFGLQVQKKEHLQKELFLHHLGHPRRVSKSRLNFHIPESL</sequence>
<evidence type="ECO:0000313" key="3">
    <source>
        <dbReference type="Proteomes" id="UP001175000"/>
    </source>
</evidence>
<reference evidence="2" key="1">
    <citation type="submission" date="2023-06" db="EMBL/GenBank/DDBJ databases">
        <title>Genome-scale phylogeny and comparative genomics of the fungal order Sordariales.</title>
        <authorList>
            <consortium name="Lawrence Berkeley National Laboratory"/>
            <person name="Hensen N."/>
            <person name="Bonometti L."/>
            <person name="Westerberg I."/>
            <person name="Brannstrom I.O."/>
            <person name="Guillou S."/>
            <person name="Cros-Aarteil S."/>
            <person name="Calhoun S."/>
            <person name="Haridas S."/>
            <person name="Kuo A."/>
            <person name="Mondo S."/>
            <person name="Pangilinan J."/>
            <person name="Riley R."/>
            <person name="Labutti K."/>
            <person name="Andreopoulos B."/>
            <person name="Lipzen A."/>
            <person name="Chen C."/>
            <person name="Yanf M."/>
            <person name="Daum C."/>
            <person name="Ng V."/>
            <person name="Clum A."/>
            <person name="Steindorff A."/>
            <person name="Ohm R."/>
            <person name="Martin F."/>
            <person name="Silar P."/>
            <person name="Natvig D."/>
            <person name="Lalanne C."/>
            <person name="Gautier V."/>
            <person name="Ament-Velasquez S.L."/>
            <person name="Kruys A."/>
            <person name="Hutchinson M.I."/>
            <person name="Powell A.J."/>
            <person name="Barry K."/>
            <person name="Miller A.N."/>
            <person name="Grigoriev I.V."/>
            <person name="Debuchy R."/>
            <person name="Gladieux P."/>
            <person name="Thoren M.H."/>
            <person name="Johannesson H."/>
        </authorList>
    </citation>
    <scope>NUCLEOTIDE SEQUENCE</scope>
    <source>
        <strain evidence="2">CBS 606.72</strain>
    </source>
</reference>
<evidence type="ECO:0000256" key="1">
    <source>
        <dbReference type="SAM" id="MobiDB-lite"/>
    </source>
</evidence>
<organism evidence="2 3">
    <name type="scientific">Immersiella caudata</name>
    <dbReference type="NCBI Taxonomy" id="314043"/>
    <lineage>
        <taxon>Eukaryota</taxon>
        <taxon>Fungi</taxon>
        <taxon>Dikarya</taxon>
        <taxon>Ascomycota</taxon>
        <taxon>Pezizomycotina</taxon>
        <taxon>Sordariomycetes</taxon>
        <taxon>Sordariomycetidae</taxon>
        <taxon>Sordariales</taxon>
        <taxon>Lasiosphaeriaceae</taxon>
        <taxon>Immersiella</taxon>
    </lineage>
</organism>
<gene>
    <name evidence="2" type="ORF">B0T14DRAFT_295040</name>
</gene>
<protein>
    <submittedName>
        <fullName evidence="2">Uncharacterized protein</fullName>
    </submittedName>
</protein>
<evidence type="ECO:0000313" key="2">
    <source>
        <dbReference type="EMBL" id="KAK0614079.1"/>
    </source>
</evidence>
<dbReference type="Proteomes" id="UP001175000">
    <property type="component" value="Unassembled WGS sequence"/>
</dbReference>
<feature type="compositionally biased region" description="Polar residues" evidence="1">
    <location>
        <begin position="64"/>
        <end position="74"/>
    </location>
</feature>
<dbReference type="EMBL" id="JAULSU010000006">
    <property type="protein sequence ID" value="KAK0614079.1"/>
    <property type="molecule type" value="Genomic_DNA"/>
</dbReference>
<name>A0AA39WET2_9PEZI</name>
<accession>A0AA39WET2</accession>
<keyword evidence="3" id="KW-1185">Reference proteome</keyword>
<comment type="caution">
    <text evidence="2">The sequence shown here is derived from an EMBL/GenBank/DDBJ whole genome shotgun (WGS) entry which is preliminary data.</text>
</comment>